<feature type="domain" description="Transposase-associated" evidence="3">
    <location>
        <begin position="4"/>
        <end position="59"/>
    </location>
</feature>
<dbReference type="PANTHER" id="PTHR33157">
    <property type="entry name" value="AUTONOMOUS TRANSPOSABLE ELEMENT EN-1 MOSAIC PROTEIN-RELATED"/>
    <property type="match status" value="1"/>
</dbReference>
<evidence type="ECO:0000259" key="3">
    <source>
        <dbReference type="Pfam" id="PF13963"/>
    </source>
</evidence>
<dbReference type="EMBL" id="CAJGYO010000016">
    <property type="protein sequence ID" value="CAD6271148.1"/>
    <property type="molecule type" value="Genomic_DNA"/>
</dbReference>
<evidence type="ECO:0000256" key="2">
    <source>
        <dbReference type="SAM" id="MobiDB-lite"/>
    </source>
</evidence>
<dbReference type="Pfam" id="PF13963">
    <property type="entry name" value="Transpos_assoc"/>
    <property type="match status" value="1"/>
</dbReference>
<organism evidence="4 5">
    <name type="scientific">Miscanthus lutarioriparius</name>
    <dbReference type="NCBI Taxonomy" id="422564"/>
    <lineage>
        <taxon>Eukaryota</taxon>
        <taxon>Viridiplantae</taxon>
        <taxon>Streptophyta</taxon>
        <taxon>Embryophyta</taxon>
        <taxon>Tracheophyta</taxon>
        <taxon>Spermatophyta</taxon>
        <taxon>Magnoliopsida</taxon>
        <taxon>Liliopsida</taxon>
        <taxon>Poales</taxon>
        <taxon>Poaceae</taxon>
        <taxon>PACMAD clade</taxon>
        <taxon>Panicoideae</taxon>
        <taxon>Andropogonodae</taxon>
        <taxon>Andropogoneae</taxon>
        <taxon>Saccharinae</taxon>
        <taxon>Miscanthus</taxon>
    </lineage>
</organism>
<evidence type="ECO:0000313" key="5">
    <source>
        <dbReference type="Proteomes" id="UP000604825"/>
    </source>
</evidence>
<feature type="coiled-coil region" evidence="1">
    <location>
        <begin position="192"/>
        <end position="226"/>
    </location>
</feature>
<evidence type="ECO:0000313" key="4">
    <source>
        <dbReference type="EMBL" id="CAD6271148.1"/>
    </source>
</evidence>
<dbReference type="Proteomes" id="UP000604825">
    <property type="component" value="Unassembled WGS sequence"/>
</dbReference>
<dbReference type="GO" id="GO:0032196">
    <property type="term" value="P:transposition"/>
    <property type="evidence" value="ECO:0007669"/>
    <property type="project" value="InterPro"/>
</dbReference>
<gene>
    <name evidence="4" type="ORF">NCGR_LOCUS54435</name>
</gene>
<dbReference type="OrthoDB" id="696382at2759"/>
<feature type="region of interest" description="Disordered" evidence="2">
    <location>
        <begin position="287"/>
        <end position="354"/>
    </location>
</feature>
<protein>
    <recommendedName>
        <fullName evidence="3">Transposase-associated domain-containing protein</fullName>
    </recommendedName>
</protein>
<keyword evidence="1" id="KW-0175">Coiled coil</keyword>
<accession>A0A811RMY3</accession>
<reference evidence="4" key="1">
    <citation type="submission" date="2020-10" db="EMBL/GenBank/DDBJ databases">
        <authorList>
            <person name="Han B."/>
            <person name="Lu T."/>
            <person name="Zhao Q."/>
            <person name="Huang X."/>
            <person name="Zhao Y."/>
        </authorList>
    </citation>
    <scope>NUCLEOTIDE SEQUENCE</scope>
</reference>
<feature type="compositionally biased region" description="Acidic residues" evidence="2">
    <location>
        <begin position="311"/>
        <end position="323"/>
    </location>
</feature>
<feature type="compositionally biased region" description="Acidic residues" evidence="2">
    <location>
        <begin position="333"/>
        <end position="354"/>
    </location>
</feature>
<dbReference type="InterPro" id="IPR039266">
    <property type="entry name" value="EN-1/SPM"/>
</dbReference>
<feature type="compositionally biased region" description="Acidic residues" evidence="2">
    <location>
        <begin position="287"/>
        <end position="303"/>
    </location>
</feature>
<evidence type="ECO:0000256" key="1">
    <source>
        <dbReference type="SAM" id="Coils"/>
    </source>
</evidence>
<proteinExistence type="predicted"/>
<dbReference type="InterPro" id="IPR029480">
    <property type="entry name" value="Transpos_assoc"/>
</dbReference>
<keyword evidence="5" id="KW-1185">Reference proteome</keyword>
<dbReference type="PANTHER" id="PTHR33157:SF10">
    <property type="entry name" value="TRANSPOSASE MUDR PLANT DOMAIN-CONTAINING PROTEIN"/>
    <property type="match status" value="1"/>
</dbReference>
<name>A0A811RMY3_9POAL</name>
<dbReference type="AlphaFoldDB" id="A0A811RMY3"/>
<comment type="caution">
    <text evidence="4">The sequence shown here is derived from an EMBL/GenBank/DDBJ whole genome shotgun (WGS) entry which is preliminary data.</text>
</comment>
<sequence length="354" mass="40792">MVERDWMYTGWSRTRAPSNDWIENTNQFLDRAFSMPNVVEDGTIKSPCAKCHNCVRQTSQFTYVNYNPKDYKYGSQVGVLIKRYYPGMIDIRDDQGRIVEKRAAISWHDYYYKKDVTGITYAKLVKCEFWDDYSARTQLHENSKELDVQALYFMERGMAHGRVPIADGYVDKQTPATTAKSNRFCSSNTAAYQAVVHENEQLKERNDALNETNKKLNENNEILFEENSINHEMMLRLFEDLKKPLPADLMNRLANIDARHHQVSASSHVSTNPLEILTSADIVDTDVDDDDYYDEMNDSNSYDDDNHSSDDFDEDDGSDDISGSEEANMNTGNEEDNINEEDDSDDNEDDINDN</sequence>